<organism evidence="2 3">
    <name type="scientific">Lacipirellula parvula</name>
    <dbReference type="NCBI Taxonomy" id="2650471"/>
    <lineage>
        <taxon>Bacteria</taxon>
        <taxon>Pseudomonadati</taxon>
        <taxon>Planctomycetota</taxon>
        <taxon>Planctomycetia</taxon>
        <taxon>Pirellulales</taxon>
        <taxon>Lacipirellulaceae</taxon>
        <taxon>Lacipirellula</taxon>
    </lineage>
</organism>
<protein>
    <submittedName>
        <fullName evidence="2">Uncharacterized protein</fullName>
    </submittedName>
</protein>
<sequence>MPLSFIRRPRFTLRALLVAMAALCVAMWLHLDWIARRRAALHDERVTATPILDASGIEPRPPWLLGWFGETGQSLLIVHGYDADADWLREQSRLARLFPEAEIRRAVAESIFNDPQSHDAEPLRNVTPHR</sequence>
<gene>
    <name evidence="2" type="ORF">PLANPX_2806</name>
</gene>
<reference evidence="3" key="1">
    <citation type="submission" date="2019-10" db="EMBL/GenBank/DDBJ databases">
        <title>Lacipirellula parvula gen. nov., sp. nov., representing a lineage of planctomycetes widespread in freshwater anoxic habitats, and description of the family Lacipirellulaceae.</title>
        <authorList>
            <person name="Dedysh S.N."/>
            <person name="Kulichevskaya I.S."/>
            <person name="Beletsky A.V."/>
            <person name="Rakitin A.L."/>
            <person name="Mardanov A.V."/>
            <person name="Ivanova A.A."/>
            <person name="Saltykova V.X."/>
            <person name="Rijpstra W.I.C."/>
            <person name="Sinninghe Damste J.S."/>
            <person name="Ravin N.V."/>
        </authorList>
    </citation>
    <scope>NUCLEOTIDE SEQUENCE [LARGE SCALE GENOMIC DNA]</scope>
    <source>
        <strain evidence="3">PX69</strain>
    </source>
</reference>
<accession>A0A5K7X8R7</accession>
<dbReference type="KEGG" id="lpav:PLANPX_2806"/>
<evidence type="ECO:0000256" key="1">
    <source>
        <dbReference type="SAM" id="Phobius"/>
    </source>
</evidence>
<dbReference type="AlphaFoldDB" id="A0A5K7X8R7"/>
<evidence type="ECO:0000313" key="3">
    <source>
        <dbReference type="Proteomes" id="UP000326837"/>
    </source>
</evidence>
<feature type="transmembrane region" description="Helical" evidence="1">
    <location>
        <begin position="12"/>
        <end position="31"/>
    </location>
</feature>
<keyword evidence="1" id="KW-0812">Transmembrane</keyword>
<dbReference type="RefSeq" id="WP_152099024.1">
    <property type="nucleotide sequence ID" value="NZ_AP021861.1"/>
</dbReference>
<evidence type="ECO:0000313" key="2">
    <source>
        <dbReference type="EMBL" id="BBO33194.1"/>
    </source>
</evidence>
<proteinExistence type="predicted"/>
<keyword evidence="1" id="KW-1133">Transmembrane helix</keyword>
<dbReference type="Proteomes" id="UP000326837">
    <property type="component" value="Chromosome"/>
</dbReference>
<keyword evidence="3" id="KW-1185">Reference proteome</keyword>
<name>A0A5K7X8R7_9BACT</name>
<keyword evidence="1" id="KW-0472">Membrane</keyword>
<dbReference type="EMBL" id="AP021861">
    <property type="protein sequence ID" value="BBO33194.1"/>
    <property type="molecule type" value="Genomic_DNA"/>
</dbReference>